<dbReference type="Gene3D" id="1.10.10.10">
    <property type="entry name" value="Winged helix-like DNA-binding domain superfamily/Winged helix DNA-binding domain"/>
    <property type="match status" value="1"/>
</dbReference>
<keyword evidence="2" id="KW-0238">DNA-binding</keyword>
<dbReference type="PANTHER" id="PTHR35790">
    <property type="entry name" value="HTH-TYPE TRANSCRIPTIONAL REGULATOR PCHR"/>
    <property type="match status" value="1"/>
</dbReference>
<evidence type="ECO:0000256" key="3">
    <source>
        <dbReference type="ARBA" id="ARBA00023163"/>
    </source>
</evidence>
<evidence type="ECO:0000259" key="4">
    <source>
        <dbReference type="PROSITE" id="PS50995"/>
    </source>
</evidence>
<keyword evidence="3" id="KW-0804">Transcription</keyword>
<organism evidence="5 6">
    <name type="scientific">Psychrobacter aestuarii</name>
    <dbReference type="NCBI Taxonomy" id="556327"/>
    <lineage>
        <taxon>Bacteria</taxon>
        <taxon>Pseudomonadati</taxon>
        <taxon>Pseudomonadota</taxon>
        <taxon>Gammaproteobacteria</taxon>
        <taxon>Moraxellales</taxon>
        <taxon>Moraxellaceae</taxon>
        <taxon>Psychrobacter</taxon>
    </lineage>
</organism>
<dbReference type="SUPFAM" id="SSF46785">
    <property type="entry name" value="Winged helix' DNA-binding domain"/>
    <property type="match status" value="1"/>
</dbReference>
<protein>
    <submittedName>
        <fullName evidence="5">MarR family transcriptional regulator</fullName>
    </submittedName>
</protein>
<gene>
    <name evidence="5" type="ORF">GCM10009129_07090</name>
</gene>
<accession>A0ABP3FDH1</accession>
<dbReference type="RefSeq" id="WP_201503798.1">
    <property type="nucleotide sequence ID" value="NZ_BAAAFR010000001.1"/>
</dbReference>
<dbReference type="InterPro" id="IPR000835">
    <property type="entry name" value="HTH_MarR-typ"/>
</dbReference>
<comment type="caution">
    <text evidence="5">The sequence shown here is derived from an EMBL/GenBank/DDBJ whole genome shotgun (WGS) entry which is preliminary data.</text>
</comment>
<proteinExistence type="predicted"/>
<evidence type="ECO:0000313" key="6">
    <source>
        <dbReference type="Proteomes" id="UP001501787"/>
    </source>
</evidence>
<keyword evidence="6" id="KW-1185">Reference proteome</keyword>
<evidence type="ECO:0000313" key="5">
    <source>
        <dbReference type="EMBL" id="GAA0312332.1"/>
    </source>
</evidence>
<sequence length="157" mass="17712">MSFLSLSDTLHQLMHRYTHLLRTGIHQQGIALPITQIRTLKSIRHRPHSTAQSIAQHIQRDKAQITRALNALLSEKLIYKTTNPHDQRSTLLSLTTQGDEVIAKLEIAEAWAAEAITEQLDDEQLALFLQLSQRMLLPHAGTLAHDRTPLAAPTHQE</sequence>
<feature type="domain" description="HTH marR-type" evidence="4">
    <location>
        <begin position="7"/>
        <end position="137"/>
    </location>
</feature>
<name>A0ABP3FDH1_9GAMM</name>
<dbReference type="InterPro" id="IPR036388">
    <property type="entry name" value="WH-like_DNA-bd_sf"/>
</dbReference>
<dbReference type="Pfam" id="PF01047">
    <property type="entry name" value="MarR"/>
    <property type="match status" value="1"/>
</dbReference>
<dbReference type="PANTHER" id="PTHR35790:SF4">
    <property type="entry name" value="HTH-TYPE TRANSCRIPTIONAL REGULATOR PCHR"/>
    <property type="match status" value="1"/>
</dbReference>
<dbReference type="EMBL" id="BAAAFR010000001">
    <property type="protein sequence ID" value="GAA0312332.1"/>
    <property type="molecule type" value="Genomic_DNA"/>
</dbReference>
<keyword evidence="1" id="KW-0805">Transcription regulation</keyword>
<dbReference type="InterPro" id="IPR036390">
    <property type="entry name" value="WH_DNA-bd_sf"/>
</dbReference>
<dbReference type="Proteomes" id="UP001501787">
    <property type="component" value="Unassembled WGS sequence"/>
</dbReference>
<dbReference type="PROSITE" id="PS50995">
    <property type="entry name" value="HTH_MARR_2"/>
    <property type="match status" value="1"/>
</dbReference>
<reference evidence="6" key="1">
    <citation type="journal article" date="2019" name="Int. J. Syst. Evol. Microbiol.">
        <title>The Global Catalogue of Microorganisms (GCM) 10K type strain sequencing project: providing services to taxonomists for standard genome sequencing and annotation.</title>
        <authorList>
            <consortium name="The Broad Institute Genomics Platform"/>
            <consortium name="The Broad Institute Genome Sequencing Center for Infectious Disease"/>
            <person name="Wu L."/>
            <person name="Ma J."/>
        </authorList>
    </citation>
    <scope>NUCLEOTIDE SEQUENCE [LARGE SCALE GENOMIC DNA]</scope>
    <source>
        <strain evidence="6">JCM 16343</strain>
    </source>
</reference>
<dbReference type="InterPro" id="IPR052067">
    <property type="entry name" value="Metal_resp_HTH_trans_reg"/>
</dbReference>
<evidence type="ECO:0000256" key="1">
    <source>
        <dbReference type="ARBA" id="ARBA00023015"/>
    </source>
</evidence>
<evidence type="ECO:0000256" key="2">
    <source>
        <dbReference type="ARBA" id="ARBA00023125"/>
    </source>
</evidence>
<dbReference type="SMART" id="SM00347">
    <property type="entry name" value="HTH_MARR"/>
    <property type="match status" value="1"/>
</dbReference>